<dbReference type="AlphaFoldDB" id="A0AAW8THS2"/>
<dbReference type="EMBL" id="JARPYT010000014">
    <property type="protein sequence ID" value="MDT2637796.1"/>
    <property type="molecule type" value="Genomic_DNA"/>
</dbReference>
<dbReference type="InterPro" id="IPR036390">
    <property type="entry name" value="WH_DNA-bd_sf"/>
</dbReference>
<gene>
    <name evidence="5" type="ORF">P7D36_09855</name>
    <name evidence="4" type="ORF">P7D39_12335</name>
</gene>
<keyword evidence="2" id="KW-0804">Transcription</keyword>
<feature type="domain" description="HTH deoR-type" evidence="3">
    <location>
        <begin position="2"/>
        <end position="61"/>
    </location>
</feature>
<proteinExistence type="predicted"/>
<dbReference type="RefSeq" id="WP_137604159.1">
    <property type="nucleotide sequence ID" value="NZ_JARPYR010000033.1"/>
</dbReference>
<reference evidence="5 7" key="1">
    <citation type="submission" date="2023-03" db="EMBL/GenBank/DDBJ databases">
        <authorList>
            <person name="Shen W."/>
            <person name="Cai J."/>
        </authorList>
    </citation>
    <scope>NUCLEOTIDE SEQUENCE</scope>
    <source>
        <strain evidence="5">P55-2</strain>
        <strain evidence="4 7">P72-2</strain>
    </source>
</reference>
<sequence length="304" mass="35447">MRIERLISMIMILLKQEIVSTQEFAERFGVSKRTILRDVETLSLANIPIYTQRGRNGGIGLLPNYKVYKKLLTAQDIQNLLIALAGVQQLIESPEIQATILKIQALQDEQISQESLSIQHIGWLGSAELKKLAEELSQAIKNHRLVTFDYFDRKGRLSQRTIEPYHLTYKGERWYLQAFSLERQDWRIFRLSRMTHYEIRDQIFIPRAFQPRTLTLDATIHPVFATLTLKADQQIRDVLVERFGKKSLTPIDQERFLIDVRLPQNEDSFRFLLSLGRHAQIVQSDSSFFDAFKKYLQTVGAMYT</sequence>
<dbReference type="EMBL" id="JARPYR010000033">
    <property type="protein sequence ID" value="MDT2597787.1"/>
    <property type="molecule type" value="Genomic_DNA"/>
</dbReference>
<dbReference type="PROSITE" id="PS52050">
    <property type="entry name" value="WYL"/>
    <property type="match status" value="1"/>
</dbReference>
<name>A0AAW8THS2_9ENTE</name>
<dbReference type="Pfam" id="PF08279">
    <property type="entry name" value="HTH_11"/>
    <property type="match status" value="1"/>
</dbReference>
<dbReference type="InterPro" id="IPR028349">
    <property type="entry name" value="PafC-like"/>
</dbReference>
<dbReference type="Proteomes" id="UP001245561">
    <property type="component" value="Unassembled WGS sequence"/>
</dbReference>
<dbReference type="PROSITE" id="PS51000">
    <property type="entry name" value="HTH_DEOR_2"/>
    <property type="match status" value="1"/>
</dbReference>
<dbReference type="Pfam" id="PF13280">
    <property type="entry name" value="WYL"/>
    <property type="match status" value="1"/>
</dbReference>
<dbReference type="InterPro" id="IPR051534">
    <property type="entry name" value="CBASS_pafABC_assoc_protein"/>
</dbReference>
<dbReference type="PANTHER" id="PTHR34580:SF1">
    <property type="entry name" value="PROTEIN PAFC"/>
    <property type="match status" value="1"/>
</dbReference>
<organism evidence="5 6">
    <name type="scientific">Enterococcus dongliensis</name>
    <dbReference type="NCBI Taxonomy" id="2559925"/>
    <lineage>
        <taxon>Bacteria</taxon>
        <taxon>Bacillati</taxon>
        <taxon>Bacillota</taxon>
        <taxon>Bacilli</taxon>
        <taxon>Lactobacillales</taxon>
        <taxon>Enterococcaceae</taxon>
        <taxon>Enterococcus</taxon>
    </lineage>
</organism>
<evidence type="ECO:0000313" key="6">
    <source>
        <dbReference type="Proteomes" id="UP001245561"/>
    </source>
</evidence>
<evidence type="ECO:0000313" key="4">
    <source>
        <dbReference type="EMBL" id="MDT2597787.1"/>
    </source>
</evidence>
<dbReference type="InterPro" id="IPR001034">
    <property type="entry name" value="DeoR_HTH"/>
</dbReference>
<dbReference type="Proteomes" id="UP001256547">
    <property type="component" value="Unassembled WGS sequence"/>
</dbReference>
<keyword evidence="7" id="KW-1185">Reference proteome</keyword>
<evidence type="ECO:0000256" key="1">
    <source>
        <dbReference type="ARBA" id="ARBA00023015"/>
    </source>
</evidence>
<keyword evidence="1" id="KW-0805">Transcription regulation</keyword>
<evidence type="ECO:0000313" key="5">
    <source>
        <dbReference type="EMBL" id="MDT2637796.1"/>
    </source>
</evidence>
<comment type="caution">
    <text evidence="5">The sequence shown here is derived from an EMBL/GenBank/DDBJ whole genome shotgun (WGS) entry which is preliminary data.</text>
</comment>
<protein>
    <submittedName>
        <fullName evidence="5">YafY family protein</fullName>
    </submittedName>
</protein>
<dbReference type="SUPFAM" id="SSF46785">
    <property type="entry name" value="Winged helix' DNA-binding domain"/>
    <property type="match status" value="1"/>
</dbReference>
<dbReference type="Gene3D" id="1.10.10.10">
    <property type="entry name" value="Winged helix-like DNA-binding domain superfamily/Winged helix DNA-binding domain"/>
    <property type="match status" value="1"/>
</dbReference>
<dbReference type="InterPro" id="IPR013196">
    <property type="entry name" value="HTH_11"/>
</dbReference>
<dbReference type="GO" id="GO:0003700">
    <property type="term" value="F:DNA-binding transcription factor activity"/>
    <property type="evidence" value="ECO:0007669"/>
    <property type="project" value="InterPro"/>
</dbReference>
<accession>A0AAW8THS2</accession>
<evidence type="ECO:0000256" key="2">
    <source>
        <dbReference type="ARBA" id="ARBA00023163"/>
    </source>
</evidence>
<evidence type="ECO:0000313" key="7">
    <source>
        <dbReference type="Proteomes" id="UP001256547"/>
    </source>
</evidence>
<dbReference type="InterPro" id="IPR026881">
    <property type="entry name" value="WYL_dom"/>
</dbReference>
<evidence type="ECO:0000259" key="3">
    <source>
        <dbReference type="PROSITE" id="PS51000"/>
    </source>
</evidence>
<dbReference type="PIRSF" id="PIRSF016838">
    <property type="entry name" value="PafC"/>
    <property type="match status" value="1"/>
</dbReference>
<dbReference type="PANTHER" id="PTHR34580">
    <property type="match status" value="1"/>
</dbReference>
<dbReference type="InterPro" id="IPR036388">
    <property type="entry name" value="WH-like_DNA-bd_sf"/>
</dbReference>